<dbReference type="GO" id="GO:0005783">
    <property type="term" value="C:endoplasmic reticulum"/>
    <property type="evidence" value="ECO:0007669"/>
    <property type="project" value="TreeGrafter"/>
</dbReference>
<sequence>MKPSTLLWYLSFFVCCVKFGSSENIFGDWEDPSDIFGRAKSSCGTEFVSCKDDLKHCRDELYSLREENHCKGPRVIKQPSVADHYLKRFINVLLSSANFKHRELAEGNEMRVNMNLYFNSKTLSILQAFASDDTNGHSWSELDASFISVFEGDQSYRANYASQFSTPDGIPASFSGNRIEEYHMTVLIAVVSSIAFCVIWVYLTGGSYKSAFFVGGVLIVSFCFGWTWWAEIEHQRMKFMVELSRTDGGQIPESCQNPTSGWFGWFLKSSREKECLEYLKAKNVHPIAAVDLATVFSKTLQTLVFSWLPALAKSASDAIDLFYGTSWFGSLIGFTARITTGPILVILIILSLAVIMITRSSFRFKNFFCEVDYGTRTNPSPAVCQVQEETQALTSGSHQSSEAKKAKRSSTKIRRPKLYRSETVSLPLALDLPLMLRSPKQKTNRQVSPFEPVMSKQRSDEKRFRELRRAYSLVERPMINAEDARRKWEEM</sequence>
<evidence type="ECO:0000256" key="7">
    <source>
        <dbReference type="SAM" id="MobiDB-lite"/>
    </source>
</evidence>
<accession>A0A0A9XK24</accession>
<reference evidence="10" key="1">
    <citation type="journal article" date="2014" name="PLoS ONE">
        <title>Transcriptome-Based Identification of ABC Transporters in the Western Tarnished Plant Bug Lygus hesperus.</title>
        <authorList>
            <person name="Hull J.J."/>
            <person name="Chaney K."/>
            <person name="Geib S.M."/>
            <person name="Fabrick J.A."/>
            <person name="Brent C.S."/>
            <person name="Walsh D."/>
            <person name="Lavine L.C."/>
        </authorList>
    </citation>
    <scope>NUCLEOTIDE SEQUENCE</scope>
</reference>
<dbReference type="PANTHER" id="PTHR34093">
    <property type="entry name" value="CHLORIDE CHANNEL CLIC-LIKE PROTEIN 1"/>
    <property type="match status" value="1"/>
</dbReference>
<feature type="compositionally biased region" description="Polar residues" evidence="7">
    <location>
        <begin position="391"/>
        <end position="400"/>
    </location>
</feature>
<reference evidence="10" key="2">
    <citation type="submission" date="2014-07" db="EMBL/GenBank/DDBJ databases">
        <authorList>
            <person name="Hull J."/>
        </authorList>
    </citation>
    <scope>NUCLEOTIDE SEQUENCE</scope>
</reference>
<evidence type="ECO:0000256" key="6">
    <source>
        <dbReference type="ARBA" id="ARBA00023136"/>
    </source>
</evidence>
<feature type="transmembrane region" description="Helical" evidence="8">
    <location>
        <begin position="210"/>
        <end position="229"/>
    </location>
</feature>
<keyword evidence="9" id="KW-0732">Signal</keyword>
<keyword evidence="6 8" id="KW-0472">Membrane</keyword>
<feature type="transmembrane region" description="Helical" evidence="8">
    <location>
        <begin position="331"/>
        <end position="357"/>
    </location>
</feature>
<dbReference type="EMBL" id="GBHO01023603">
    <property type="protein sequence ID" value="JAG20001.1"/>
    <property type="molecule type" value="Transcribed_RNA"/>
</dbReference>
<evidence type="ECO:0000256" key="4">
    <source>
        <dbReference type="ARBA" id="ARBA00022692"/>
    </source>
</evidence>
<feature type="chain" id="PRO_5015033866" description="Chloride channel CLIC-like protein 1" evidence="9">
    <location>
        <begin position="23"/>
        <end position="491"/>
    </location>
</feature>
<evidence type="ECO:0000256" key="2">
    <source>
        <dbReference type="ARBA" id="ARBA00005944"/>
    </source>
</evidence>
<dbReference type="GO" id="GO:0016020">
    <property type="term" value="C:membrane"/>
    <property type="evidence" value="ECO:0007669"/>
    <property type="project" value="UniProtKB-SubCell"/>
</dbReference>
<dbReference type="GO" id="GO:0005254">
    <property type="term" value="F:chloride channel activity"/>
    <property type="evidence" value="ECO:0007669"/>
    <property type="project" value="TreeGrafter"/>
</dbReference>
<evidence type="ECO:0000256" key="5">
    <source>
        <dbReference type="ARBA" id="ARBA00022989"/>
    </source>
</evidence>
<organism evidence="10">
    <name type="scientific">Lygus hesperus</name>
    <name type="common">Western plant bug</name>
    <dbReference type="NCBI Taxonomy" id="30085"/>
    <lineage>
        <taxon>Eukaryota</taxon>
        <taxon>Metazoa</taxon>
        <taxon>Ecdysozoa</taxon>
        <taxon>Arthropoda</taxon>
        <taxon>Hexapoda</taxon>
        <taxon>Insecta</taxon>
        <taxon>Pterygota</taxon>
        <taxon>Neoptera</taxon>
        <taxon>Paraneoptera</taxon>
        <taxon>Hemiptera</taxon>
        <taxon>Heteroptera</taxon>
        <taxon>Panheteroptera</taxon>
        <taxon>Cimicomorpha</taxon>
        <taxon>Miridae</taxon>
        <taxon>Mirini</taxon>
        <taxon>Lygus</taxon>
    </lineage>
</organism>
<feature type="region of interest" description="Disordered" evidence="7">
    <location>
        <begin position="441"/>
        <end position="461"/>
    </location>
</feature>
<evidence type="ECO:0000256" key="3">
    <source>
        <dbReference type="ARBA" id="ARBA00015571"/>
    </source>
</evidence>
<evidence type="ECO:0000256" key="9">
    <source>
        <dbReference type="SAM" id="SignalP"/>
    </source>
</evidence>
<dbReference type="PANTHER" id="PTHR34093:SF1">
    <property type="entry name" value="CHLORIDE CHANNEL CLIC-LIKE PROTEIN 1"/>
    <property type="match status" value="1"/>
</dbReference>
<feature type="signal peptide" evidence="9">
    <location>
        <begin position="1"/>
        <end position="22"/>
    </location>
</feature>
<feature type="region of interest" description="Disordered" evidence="7">
    <location>
        <begin position="391"/>
        <end position="413"/>
    </location>
</feature>
<evidence type="ECO:0000313" key="11">
    <source>
        <dbReference type="EMBL" id="JAG58379.1"/>
    </source>
</evidence>
<feature type="transmembrane region" description="Helical" evidence="8">
    <location>
        <begin position="182"/>
        <end position="203"/>
    </location>
</feature>
<dbReference type="EMBL" id="GBRD01007442">
    <property type="protein sequence ID" value="JAG58379.1"/>
    <property type="molecule type" value="Transcribed_RNA"/>
</dbReference>
<evidence type="ECO:0000313" key="10">
    <source>
        <dbReference type="EMBL" id="JAG20001.1"/>
    </source>
</evidence>
<dbReference type="InterPro" id="IPR009231">
    <property type="entry name" value="Chloride_chnl_CLIC-like"/>
</dbReference>
<evidence type="ECO:0000256" key="8">
    <source>
        <dbReference type="SAM" id="Phobius"/>
    </source>
</evidence>
<evidence type="ECO:0000256" key="1">
    <source>
        <dbReference type="ARBA" id="ARBA00004141"/>
    </source>
</evidence>
<dbReference type="AlphaFoldDB" id="A0A0A9XK24"/>
<proteinExistence type="inferred from homology"/>
<keyword evidence="4 8" id="KW-0812">Transmembrane</keyword>
<comment type="subcellular location">
    <subcellularLocation>
        <location evidence="1">Membrane</location>
        <topology evidence="1">Multi-pass membrane protein</topology>
    </subcellularLocation>
</comment>
<name>A0A0A9XK24_LYGHE</name>
<protein>
    <recommendedName>
        <fullName evidence="3">Chloride channel CLIC-like protein 1</fullName>
    </recommendedName>
</protein>
<keyword evidence="5 8" id="KW-1133">Transmembrane helix</keyword>
<gene>
    <name evidence="10" type="ORF">CM83_59580</name>
</gene>
<comment type="similarity">
    <text evidence="2">Belongs to the chloride channel MCLC family.</text>
</comment>
<reference evidence="11" key="3">
    <citation type="submission" date="2014-09" db="EMBL/GenBank/DDBJ databases">
        <authorList>
            <person name="Magalhaes I.L.F."/>
            <person name="Oliveira U."/>
            <person name="Santos F.R."/>
            <person name="Vidigal T.H.D.A."/>
            <person name="Brescovit A.D."/>
            <person name="Santos A.J."/>
        </authorList>
    </citation>
    <scope>NUCLEOTIDE SEQUENCE</scope>
</reference>